<dbReference type="AlphaFoldDB" id="A0A0D9YJB9"/>
<dbReference type="Gramene" id="OGLUM01G46400.1">
    <property type="protein sequence ID" value="OGLUM01G46400.1"/>
    <property type="gene ID" value="OGLUM01G46400"/>
</dbReference>
<dbReference type="EnsemblPlants" id="OGLUM01G46400.1">
    <property type="protein sequence ID" value="OGLUM01G46400.1"/>
    <property type="gene ID" value="OGLUM01G46400"/>
</dbReference>
<sequence>MEKQSLRPGIKKRISISAISGGITQTKISERICIPFSFIKYASTHFLRLPFLSPLLSIPMASMASSC</sequence>
<reference evidence="1" key="3">
    <citation type="submission" date="2018-05" db="EMBL/GenBank/DDBJ databases">
        <title>OgluRS3 (Oryza glumaepatula Reference Sequence Version 3).</title>
        <authorList>
            <person name="Zhang J."/>
            <person name="Kudrna D."/>
            <person name="Lee S."/>
            <person name="Talag J."/>
            <person name="Welchert J."/>
            <person name="Wing R.A."/>
        </authorList>
    </citation>
    <scope>NUCLEOTIDE SEQUENCE [LARGE SCALE GENOMIC DNA]</scope>
</reference>
<keyword evidence="2" id="KW-1185">Reference proteome</keyword>
<name>A0A0D9YJB9_9ORYZ</name>
<proteinExistence type="predicted"/>
<evidence type="ECO:0000313" key="2">
    <source>
        <dbReference type="Proteomes" id="UP000026961"/>
    </source>
</evidence>
<organism evidence="1">
    <name type="scientific">Oryza glumipatula</name>
    <dbReference type="NCBI Taxonomy" id="40148"/>
    <lineage>
        <taxon>Eukaryota</taxon>
        <taxon>Viridiplantae</taxon>
        <taxon>Streptophyta</taxon>
        <taxon>Embryophyta</taxon>
        <taxon>Tracheophyta</taxon>
        <taxon>Spermatophyta</taxon>
        <taxon>Magnoliopsida</taxon>
        <taxon>Liliopsida</taxon>
        <taxon>Poales</taxon>
        <taxon>Poaceae</taxon>
        <taxon>BOP clade</taxon>
        <taxon>Oryzoideae</taxon>
        <taxon>Oryzeae</taxon>
        <taxon>Oryzinae</taxon>
        <taxon>Oryza</taxon>
    </lineage>
</organism>
<dbReference type="Proteomes" id="UP000026961">
    <property type="component" value="Chromosome 1"/>
</dbReference>
<accession>A0A0D9YJB9</accession>
<protein>
    <submittedName>
        <fullName evidence="1">Uncharacterized protein</fullName>
    </submittedName>
</protein>
<evidence type="ECO:0000313" key="1">
    <source>
        <dbReference type="EnsemblPlants" id="OGLUM01G46400.1"/>
    </source>
</evidence>
<dbReference type="HOGENOM" id="CLU_2816544_0_0_1"/>
<reference evidence="1" key="1">
    <citation type="submission" date="2013-08" db="EMBL/GenBank/DDBJ databases">
        <title>Oryza genome evolution.</title>
        <authorList>
            <person name="Wing R.A."/>
            <person name="Panaud O."/>
            <person name="Oliveira A.C."/>
        </authorList>
    </citation>
    <scope>NUCLEOTIDE SEQUENCE</scope>
</reference>
<reference evidence="1" key="2">
    <citation type="submission" date="2015-04" db="UniProtKB">
        <authorList>
            <consortium name="EnsemblPlants"/>
        </authorList>
    </citation>
    <scope>IDENTIFICATION</scope>
</reference>